<dbReference type="PROSITE" id="PS50102">
    <property type="entry name" value="RRM"/>
    <property type="match status" value="2"/>
</dbReference>
<feature type="region of interest" description="Disordered" evidence="4">
    <location>
        <begin position="350"/>
        <end position="377"/>
    </location>
</feature>
<feature type="region of interest" description="Disordered" evidence="4">
    <location>
        <begin position="1"/>
        <end position="90"/>
    </location>
</feature>
<reference evidence="6 7" key="1">
    <citation type="journal article" date="2024" name="J Genomics">
        <title>Draft genome sequencing and assembly of Favolaschia claudopus CIRM-BRFM 2984 isolated from oak limbs.</title>
        <authorList>
            <person name="Navarro D."/>
            <person name="Drula E."/>
            <person name="Chaduli D."/>
            <person name="Cazenave R."/>
            <person name="Ahrendt S."/>
            <person name="Wang J."/>
            <person name="Lipzen A."/>
            <person name="Daum C."/>
            <person name="Barry K."/>
            <person name="Grigoriev I.V."/>
            <person name="Favel A."/>
            <person name="Rosso M.N."/>
            <person name="Martin F."/>
        </authorList>
    </citation>
    <scope>NUCLEOTIDE SEQUENCE [LARGE SCALE GENOMIC DNA]</scope>
    <source>
        <strain evidence="6 7">CIRM-BRFM 2984</strain>
    </source>
</reference>
<dbReference type="SUPFAM" id="SSF54928">
    <property type="entry name" value="RNA-binding domain, RBD"/>
    <property type="match status" value="2"/>
</dbReference>
<evidence type="ECO:0000256" key="3">
    <source>
        <dbReference type="PROSITE-ProRule" id="PRU00176"/>
    </source>
</evidence>
<sequence>MSLSSHSTPSSPVPGPTTSTETVPEPQIVPSHNENNIHKESAPAPVPPTQPQISICAAPPTPPPEADDFRSPSLSDPDSQLASPPMTSLSTSVSSPAWFPPFDPLPLVTSSSSATLFDQCLFPSSTSNENLAPKLAHKLVQSVILEDGEIAEAEVMMKKLNIKCQALEPGEIIDSKPVKATPTPPNAPSVATIPLPPVDGESPSHSSPSAAAAASSPSASPPSPASESVPAPIPAIDIQPNEKSTTEHKTPNVYINGLPPNFPEDQLFALARPFGIVRSVRSFTRHVGDAETGYGFVLFDDIESAERCINALRRYRNLHPTFSKQVHKIPGTPYANVQPASTLANPALLSVPQSSSSQGDAAEGGGRGSSAGAWEQESVDSTFKAKMTRLADGSSTNLYIEGLPLSIDEATLSALVSPYSIRSSRFFQTKLSTPPRIIAFVRLETRAAAEEIIERLHGRMVRGWNDPGSRISVRFADTSEQRELRRNERFARDGDQASGQLSIAQATLLNLRGKELNSRHHHDAAAFEVDYSRAPPMRYPANVNNPALDLASLYQQQQRTNVNMNTRGMDPAMASLLQSLQGGGRRDHDMDGMYDFQPRGHGALPHHPQQQQHLAPQPHGITLPGGGYTPAEEFILRSAMPLKRRPAPLDLSSMDANIGMGVRGNRAHAATLAVPQGQHHFEPQMFVEEMDLDEEAFHAVGPQQPQSRQVDFNQPQQHQRRLVRGPSSTQDFIRTHPNSQTQQQHYNARNNGISNNSTLRTPAMNQNNHNNNNMTINTNNSSNVPNHTNNTGIYNRMNNRSHNGPSAGFNHNHTRSHSRTYSSTLDVDQPSPALTYSSRGSTAAYSPATPFFNSFDEQENNFRATQLQGKKPNSRTVTR</sequence>
<feature type="domain" description="RRM" evidence="5">
    <location>
        <begin position="396"/>
        <end position="478"/>
    </location>
</feature>
<evidence type="ECO:0000256" key="1">
    <source>
        <dbReference type="ARBA" id="ARBA00022737"/>
    </source>
</evidence>
<accession>A0AAW0D604</accession>
<evidence type="ECO:0000313" key="6">
    <source>
        <dbReference type="EMBL" id="KAK7046467.1"/>
    </source>
</evidence>
<evidence type="ECO:0000256" key="4">
    <source>
        <dbReference type="SAM" id="MobiDB-lite"/>
    </source>
</evidence>
<feature type="compositionally biased region" description="Polar residues" evidence="4">
    <location>
        <begin position="832"/>
        <end position="842"/>
    </location>
</feature>
<dbReference type="GO" id="GO:0003723">
    <property type="term" value="F:RNA binding"/>
    <property type="evidence" value="ECO:0007669"/>
    <property type="project" value="UniProtKB-UniRule"/>
</dbReference>
<comment type="caution">
    <text evidence="6">The sequence shown here is derived from an EMBL/GenBank/DDBJ whole genome shotgun (WGS) entry which is preliminary data.</text>
</comment>
<feature type="compositionally biased region" description="Low complexity" evidence="4">
    <location>
        <begin position="1"/>
        <end position="26"/>
    </location>
</feature>
<dbReference type="AlphaFoldDB" id="A0AAW0D604"/>
<feature type="compositionally biased region" description="Polar residues" evidence="4">
    <location>
        <begin position="703"/>
        <end position="717"/>
    </location>
</feature>
<dbReference type="EMBL" id="JAWWNJ010000010">
    <property type="protein sequence ID" value="KAK7046467.1"/>
    <property type="molecule type" value="Genomic_DNA"/>
</dbReference>
<feature type="compositionally biased region" description="Low complexity" evidence="4">
    <location>
        <begin position="203"/>
        <end position="218"/>
    </location>
</feature>
<name>A0AAW0D604_9AGAR</name>
<dbReference type="Pfam" id="PF00076">
    <property type="entry name" value="RRM_1"/>
    <property type="match status" value="2"/>
</dbReference>
<dbReference type="InterPro" id="IPR000504">
    <property type="entry name" value="RRM_dom"/>
</dbReference>
<dbReference type="InterPro" id="IPR012677">
    <property type="entry name" value="Nucleotide-bd_a/b_plait_sf"/>
</dbReference>
<keyword evidence="2 3" id="KW-0694">RNA-binding</keyword>
<keyword evidence="1" id="KW-0677">Repeat</keyword>
<feature type="compositionally biased region" description="Polar residues" evidence="4">
    <location>
        <begin position="72"/>
        <end position="90"/>
    </location>
</feature>
<feature type="region of interest" description="Disordered" evidence="4">
    <location>
        <begin position="600"/>
        <end position="628"/>
    </location>
</feature>
<dbReference type="Gene3D" id="3.30.70.330">
    <property type="match status" value="2"/>
</dbReference>
<keyword evidence="7" id="KW-1185">Reference proteome</keyword>
<evidence type="ECO:0000259" key="5">
    <source>
        <dbReference type="PROSITE" id="PS50102"/>
    </source>
</evidence>
<dbReference type="Proteomes" id="UP001362999">
    <property type="component" value="Unassembled WGS sequence"/>
</dbReference>
<evidence type="ECO:0000256" key="2">
    <source>
        <dbReference type="ARBA" id="ARBA00022884"/>
    </source>
</evidence>
<feature type="compositionally biased region" description="Polar residues" evidence="4">
    <location>
        <begin position="792"/>
        <end position="804"/>
    </location>
</feature>
<dbReference type="SMART" id="SM00360">
    <property type="entry name" value="RRM"/>
    <property type="match status" value="2"/>
</dbReference>
<organism evidence="6 7">
    <name type="scientific">Favolaschia claudopus</name>
    <dbReference type="NCBI Taxonomy" id="2862362"/>
    <lineage>
        <taxon>Eukaryota</taxon>
        <taxon>Fungi</taxon>
        <taxon>Dikarya</taxon>
        <taxon>Basidiomycota</taxon>
        <taxon>Agaricomycotina</taxon>
        <taxon>Agaricomycetes</taxon>
        <taxon>Agaricomycetidae</taxon>
        <taxon>Agaricales</taxon>
        <taxon>Marasmiineae</taxon>
        <taxon>Mycenaceae</taxon>
        <taxon>Favolaschia</taxon>
    </lineage>
</organism>
<proteinExistence type="predicted"/>
<gene>
    <name evidence="6" type="ORF">R3P38DRAFT_2688834</name>
</gene>
<evidence type="ECO:0000313" key="7">
    <source>
        <dbReference type="Proteomes" id="UP001362999"/>
    </source>
</evidence>
<feature type="region of interest" description="Disordered" evidence="4">
    <location>
        <begin position="175"/>
        <end position="248"/>
    </location>
</feature>
<protein>
    <recommendedName>
        <fullName evidence="5">RRM domain-containing protein</fullName>
    </recommendedName>
</protein>
<dbReference type="PANTHER" id="PTHR24012">
    <property type="entry name" value="RNA BINDING PROTEIN"/>
    <property type="match status" value="1"/>
</dbReference>
<feature type="compositionally biased region" description="Low complexity" evidence="4">
    <location>
        <begin position="764"/>
        <end position="791"/>
    </location>
</feature>
<feature type="compositionally biased region" description="Low complexity" evidence="4">
    <location>
        <begin position="600"/>
        <end position="619"/>
    </location>
</feature>
<feature type="domain" description="RRM" evidence="5">
    <location>
        <begin position="251"/>
        <end position="325"/>
    </location>
</feature>
<feature type="region of interest" description="Disordered" evidence="4">
    <location>
        <begin position="760"/>
        <end position="842"/>
    </location>
</feature>
<feature type="region of interest" description="Disordered" evidence="4">
    <location>
        <begin position="701"/>
        <end position="730"/>
    </location>
</feature>
<dbReference type="InterPro" id="IPR035979">
    <property type="entry name" value="RBD_domain_sf"/>
</dbReference>